<dbReference type="InterPro" id="IPR002539">
    <property type="entry name" value="MaoC-like_dom"/>
</dbReference>
<dbReference type="AlphaFoldDB" id="A0A4Q0SQQ5"/>
<dbReference type="CDD" id="cd03451">
    <property type="entry name" value="FkbR2"/>
    <property type="match status" value="1"/>
</dbReference>
<proteinExistence type="predicted"/>
<dbReference type="EMBL" id="LBJM01000006">
    <property type="protein sequence ID" value="RXH42335.1"/>
    <property type="molecule type" value="Genomic_DNA"/>
</dbReference>
<dbReference type="SUPFAM" id="SSF54637">
    <property type="entry name" value="Thioesterase/thiol ester dehydrase-isomerase"/>
    <property type="match status" value="1"/>
</dbReference>
<protein>
    <submittedName>
        <fullName evidence="2">Dehydratase</fullName>
    </submittedName>
</protein>
<dbReference type="Proteomes" id="UP000290565">
    <property type="component" value="Unassembled WGS sequence"/>
</dbReference>
<evidence type="ECO:0000313" key="3">
    <source>
        <dbReference type="Proteomes" id="UP000290565"/>
    </source>
</evidence>
<dbReference type="InterPro" id="IPR052342">
    <property type="entry name" value="MCH/BMMD"/>
</dbReference>
<reference evidence="2 3" key="1">
    <citation type="submission" date="2015-04" db="EMBL/GenBank/DDBJ databases">
        <title>Comparative genomics of rhizobia nodulating Arachis hypogaea in China.</title>
        <authorList>
            <person name="Li Y."/>
        </authorList>
    </citation>
    <scope>NUCLEOTIDE SEQUENCE [LARGE SCALE GENOMIC DNA]</scope>
    <source>
        <strain evidence="2 3">CCBAU 51787</strain>
    </source>
</reference>
<dbReference type="Gene3D" id="3.10.129.10">
    <property type="entry name" value="Hotdog Thioesterase"/>
    <property type="match status" value="1"/>
</dbReference>
<name>A0A4Q0SQQ5_9BRAD</name>
<sequence length="150" mass="16897">MAGLYYEDFEIGQEFRHALSRTVTEMDNTMFSLLTLNPQPLHIDAHFAASTEFGQRLFNSLYTLGIMIGMTVYDTTLGTTVANLGMADAIFPKPVFHGDTLRATTKVLSKRESKSRLKAGIVEFEHQALNQLDEVVARCRRSALMHKRLT</sequence>
<dbReference type="PANTHER" id="PTHR43664:SF1">
    <property type="entry name" value="BETA-METHYLMALYL-COA DEHYDRATASE"/>
    <property type="match status" value="1"/>
</dbReference>
<feature type="domain" description="MaoC-like" evidence="1">
    <location>
        <begin position="10"/>
        <end position="123"/>
    </location>
</feature>
<dbReference type="PANTHER" id="PTHR43664">
    <property type="entry name" value="MONOAMINE OXIDASE-RELATED"/>
    <property type="match status" value="1"/>
</dbReference>
<evidence type="ECO:0000259" key="1">
    <source>
        <dbReference type="Pfam" id="PF01575"/>
    </source>
</evidence>
<evidence type="ECO:0000313" key="2">
    <source>
        <dbReference type="EMBL" id="RXH42335.1"/>
    </source>
</evidence>
<gene>
    <name evidence="2" type="ORF">XH94_02975</name>
</gene>
<dbReference type="InterPro" id="IPR029069">
    <property type="entry name" value="HotDog_dom_sf"/>
</dbReference>
<accession>A0A4Q0SQQ5</accession>
<comment type="caution">
    <text evidence="2">The sequence shown here is derived from an EMBL/GenBank/DDBJ whole genome shotgun (WGS) entry which is preliminary data.</text>
</comment>
<dbReference type="RefSeq" id="WP_128943473.1">
    <property type="nucleotide sequence ID" value="NZ_LBJM01000006.1"/>
</dbReference>
<dbReference type="Pfam" id="PF01575">
    <property type="entry name" value="MaoC_dehydratas"/>
    <property type="match status" value="1"/>
</dbReference>
<organism evidence="2 3">
    <name type="scientific">Bradyrhizobium zhanjiangense</name>
    <dbReference type="NCBI Taxonomy" id="1325107"/>
    <lineage>
        <taxon>Bacteria</taxon>
        <taxon>Pseudomonadati</taxon>
        <taxon>Pseudomonadota</taxon>
        <taxon>Alphaproteobacteria</taxon>
        <taxon>Hyphomicrobiales</taxon>
        <taxon>Nitrobacteraceae</taxon>
        <taxon>Bradyrhizobium</taxon>
    </lineage>
</organism>